<organism evidence="2 3">
    <name type="scientific">Linnemannia elongata AG-77</name>
    <dbReference type="NCBI Taxonomy" id="1314771"/>
    <lineage>
        <taxon>Eukaryota</taxon>
        <taxon>Fungi</taxon>
        <taxon>Fungi incertae sedis</taxon>
        <taxon>Mucoromycota</taxon>
        <taxon>Mortierellomycotina</taxon>
        <taxon>Mortierellomycetes</taxon>
        <taxon>Mortierellales</taxon>
        <taxon>Mortierellaceae</taxon>
        <taxon>Linnemannia</taxon>
    </lineage>
</organism>
<evidence type="ECO:0000313" key="2">
    <source>
        <dbReference type="EMBL" id="OAQ36169.1"/>
    </source>
</evidence>
<keyword evidence="3" id="KW-1185">Reference proteome</keyword>
<dbReference type="InterPro" id="IPR006995">
    <property type="entry name" value="ATP_synth_F0_jsu"/>
</dbReference>
<sequence>MRAWSTPFLRPMAPFLAGGAVTFYLINAAQEAALKSEPFKSDPRNPKFTGKKEEHH</sequence>
<dbReference type="OrthoDB" id="5520611at2759"/>
<dbReference type="GO" id="GO:0045259">
    <property type="term" value="C:proton-transporting ATP synthase complex"/>
    <property type="evidence" value="ECO:0007669"/>
    <property type="project" value="InterPro"/>
</dbReference>
<dbReference type="AlphaFoldDB" id="A0A197KIN7"/>
<dbReference type="GO" id="GO:0046933">
    <property type="term" value="F:proton-transporting ATP synthase activity, rotational mechanism"/>
    <property type="evidence" value="ECO:0007669"/>
    <property type="project" value="TreeGrafter"/>
</dbReference>
<dbReference type="EMBL" id="KV442012">
    <property type="protein sequence ID" value="OAQ36169.1"/>
    <property type="molecule type" value="Genomic_DNA"/>
</dbReference>
<dbReference type="PANTHER" id="PTHR28060:SF1">
    <property type="entry name" value="ATP SYNTHASE SUBUNIT J, MITOCHONDRIAL"/>
    <property type="match status" value="1"/>
</dbReference>
<name>A0A197KIN7_9FUNG</name>
<evidence type="ECO:0008006" key="4">
    <source>
        <dbReference type="Google" id="ProtNLM"/>
    </source>
</evidence>
<feature type="region of interest" description="Disordered" evidence="1">
    <location>
        <begin position="35"/>
        <end position="56"/>
    </location>
</feature>
<accession>A0A197KIN7</accession>
<dbReference type="PANTHER" id="PTHR28060">
    <property type="entry name" value="ATP SYNTHASE SUBUNIT J, MITOCHONDRIAL"/>
    <property type="match status" value="1"/>
</dbReference>
<evidence type="ECO:0000313" key="3">
    <source>
        <dbReference type="Proteomes" id="UP000078512"/>
    </source>
</evidence>
<reference evidence="2 3" key="1">
    <citation type="submission" date="2016-05" db="EMBL/GenBank/DDBJ databases">
        <title>Genome sequencing reveals origins of a unique bacterial endosymbiosis in the earliest lineages of terrestrial Fungi.</title>
        <authorList>
            <consortium name="DOE Joint Genome Institute"/>
            <person name="Uehling J."/>
            <person name="Gryganskyi A."/>
            <person name="Hameed K."/>
            <person name="Tschaplinski T."/>
            <person name="Misztal P."/>
            <person name="Wu S."/>
            <person name="Desiro A."/>
            <person name="Vande Pol N."/>
            <person name="Du Z.-Y."/>
            <person name="Zienkiewicz A."/>
            <person name="Zienkiewicz K."/>
            <person name="Morin E."/>
            <person name="Tisserant E."/>
            <person name="Splivallo R."/>
            <person name="Hainaut M."/>
            <person name="Henrissat B."/>
            <person name="Ohm R."/>
            <person name="Kuo A."/>
            <person name="Yan J."/>
            <person name="Lipzen A."/>
            <person name="Nolan M."/>
            <person name="Labutti K."/>
            <person name="Barry K."/>
            <person name="Goldstein A."/>
            <person name="Labbe J."/>
            <person name="Schadt C."/>
            <person name="Tuskan G."/>
            <person name="Grigoriev I."/>
            <person name="Martin F."/>
            <person name="Vilgalys R."/>
            <person name="Bonito G."/>
        </authorList>
    </citation>
    <scope>NUCLEOTIDE SEQUENCE [LARGE SCALE GENOMIC DNA]</scope>
    <source>
        <strain evidence="2 3">AG-77</strain>
    </source>
</reference>
<gene>
    <name evidence="2" type="ORF">K457DRAFT_12676</name>
</gene>
<protein>
    <recommendedName>
        <fullName evidence="4">ATPase, F0 complex, subunit J</fullName>
    </recommendedName>
</protein>
<evidence type="ECO:0000256" key="1">
    <source>
        <dbReference type="SAM" id="MobiDB-lite"/>
    </source>
</evidence>
<proteinExistence type="predicted"/>
<feature type="compositionally biased region" description="Basic and acidic residues" evidence="1">
    <location>
        <begin position="37"/>
        <end position="56"/>
    </location>
</feature>
<dbReference type="STRING" id="1314771.A0A197KIN7"/>
<dbReference type="Proteomes" id="UP000078512">
    <property type="component" value="Unassembled WGS sequence"/>
</dbReference>
<dbReference type="Pfam" id="PF04911">
    <property type="entry name" value="ATP-synt_J"/>
    <property type="match status" value="1"/>
</dbReference>